<evidence type="ECO:0000256" key="1">
    <source>
        <dbReference type="ARBA" id="ARBA00000085"/>
    </source>
</evidence>
<gene>
    <name evidence="16" type="ORF">HNQ52_001238</name>
</gene>
<keyword evidence="4" id="KW-0597">Phosphoprotein</keyword>
<dbReference type="FunFam" id="3.30.565.10:FF:000006">
    <property type="entry name" value="Sensor histidine kinase WalK"/>
    <property type="match status" value="1"/>
</dbReference>
<keyword evidence="10 13" id="KW-1133">Transmembrane helix</keyword>
<keyword evidence="9" id="KW-0067">ATP-binding</keyword>
<evidence type="ECO:0000256" key="12">
    <source>
        <dbReference type="ARBA" id="ARBA00023136"/>
    </source>
</evidence>
<evidence type="ECO:0000259" key="14">
    <source>
        <dbReference type="PROSITE" id="PS50109"/>
    </source>
</evidence>
<organism evidence="16 17">
    <name type="scientific">Chiayiivirga flava</name>
    <dbReference type="NCBI Taxonomy" id="659595"/>
    <lineage>
        <taxon>Bacteria</taxon>
        <taxon>Pseudomonadati</taxon>
        <taxon>Pseudomonadota</taxon>
        <taxon>Gammaproteobacteria</taxon>
        <taxon>Lysobacterales</taxon>
        <taxon>Lysobacteraceae</taxon>
        <taxon>Chiayiivirga</taxon>
    </lineage>
</organism>
<dbReference type="SMART" id="SM00387">
    <property type="entry name" value="HATPase_c"/>
    <property type="match status" value="1"/>
</dbReference>
<dbReference type="InterPro" id="IPR004358">
    <property type="entry name" value="Sig_transdc_His_kin-like_C"/>
</dbReference>
<dbReference type="Gene3D" id="1.10.287.130">
    <property type="match status" value="1"/>
</dbReference>
<dbReference type="EC" id="2.7.13.3" evidence="3"/>
<dbReference type="Pfam" id="PF00672">
    <property type="entry name" value="HAMP"/>
    <property type="match status" value="1"/>
</dbReference>
<evidence type="ECO:0000256" key="4">
    <source>
        <dbReference type="ARBA" id="ARBA00022553"/>
    </source>
</evidence>
<name>A0A7W8D4E4_9GAMM</name>
<keyword evidence="5 16" id="KW-0808">Transferase</keyword>
<dbReference type="GO" id="GO:0007234">
    <property type="term" value="P:osmosensory signaling via phosphorelay pathway"/>
    <property type="evidence" value="ECO:0007669"/>
    <property type="project" value="TreeGrafter"/>
</dbReference>
<dbReference type="EMBL" id="JACHHP010000002">
    <property type="protein sequence ID" value="MBB5207709.1"/>
    <property type="molecule type" value="Genomic_DNA"/>
</dbReference>
<dbReference type="PROSITE" id="PS50109">
    <property type="entry name" value="HIS_KIN"/>
    <property type="match status" value="1"/>
</dbReference>
<reference evidence="16 17" key="1">
    <citation type="submission" date="2020-08" db="EMBL/GenBank/DDBJ databases">
        <title>Genomic Encyclopedia of Type Strains, Phase IV (KMG-IV): sequencing the most valuable type-strain genomes for metagenomic binning, comparative biology and taxonomic classification.</title>
        <authorList>
            <person name="Goeker M."/>
        </authorList>
    </citation>
    <scope>NUCLEOTIDE SEQUENCE [LARGE SCALE GENOMIC DNA]</scope>
    <source>
        <strain evidence="16 17">DSM 24163</strain>
    </source>
</reference>
<dbReference type="Gene3D" id="3.30.565.10">
    <property type="entry name" value="Histidine kinase-like ATPase, C-terminal domain"/>
    <property type="match status" value="1"/>
</dbReference>
<evidence type="ECO:0000256" key="6">
    <source>
        <dbReference type="ARBA" id="ARBA00022692"/>
    </source>
</evidence>
<dbReference type="SMART" id="SM00304">
    <property type="entry name" value="HAMP"/>
    <property type="match status" value="1"/>
</dbReference>
<feature type="domain" description="Histidine kinase" evidence="14">
    <location>
        <begin position="396"/>
        <end position="610"/>
    </location>
</feature>
<evidence type="ECO:0000256" key="13">
    <source>
        <dbReference type="SAM" id="Phobius"/>
    </source>
</evidence>
<dbReference type="Proteomes" id="UP000521199">
    <property type="component" value="Unassembled WGS sequence"/>
</dbReference>
<dbReference type="PANTHER" id="PTHR42878">
    <property type="entry name" value="TWO-COMPONENT HISTIDINE KINASE"/>
    <property type="match status" value="1"/>
</dbReference>
<dbReference type="SUPFAM" id="SSF55874">
    <property type="entry name" value="ATPase domain of HSP90 chaperone/DNA topoisomerase II/histidine kinase"/>
    <property type="match status" value="1"/>
</dbReference>
<dbReference type="PROSITE" id="PS50885">
    <property type="entry name" value="HAMP"/>
    <property type="match status" value="1"/>
</dbReference>
<dbReference type="GO" id="GO:0030295">
    <property type="term" value="F:protein kinase activator activity"/>
    <property type="evidence" value="ECO:0007669"/>
    <property type="project" value="TreeGrafter"/>
</dbReference>
<dbReference type="InterPro" id="IPR035965">
    <property type="entry name" value="PAS-like_dom_sf"/>
</dbReference>
<evidence type="ECO:0000256" key="11">
    <source>
        <dbReference type="ARBA" id="ARBA00023012"/>
    </source>
</evidence>
<comment type="subcellular location">
    <subcellularLocation>
        <location evidence="2">Membrane</location>
        <topology evidence="2">Multi-pass membrane protein</topology>
    </subcellularLocation>
</comment>
<evidence type="ECO:0000256" key="9">
    <source>
        <dbReference type="ARBA" id="ARBA00022840"/>
    </source>
</evidence>
<dbReference type="InterPro" id="IPR050351">
    <property type="entry name" value="BphY/WalK/GraS-like"/>
</dbReference>
<dbReference type="SUPFAM" id="SSF55785">
    <property type="entry name" value="PYP-like sensor domain (PAS domain)"/>
    <property type="match status" value="1"/>
</dbReference>
<sequence>MRTMRLRTWLIGGYGVVLAVAVLGLALGLIAAVNLADISRRMVTENFESVENAARLRRLANDEQVALMGLPDIADTAIMERMRAFVARSRELLADARNDAGGDARSGETLQAVDDAIGAIARRVDAPPPPVAEATGTAGTMIVGIKEPFAADLERVREHALAFYRHQYESMVEHGNALRTQSVRLAWALAALALTTLAIGIWASMRIARRLTRPMDHLVRASDRVATGDFTVRTARSGLLEPDRVAQRFDEMVAALERFHAMNLDRIVAERRRLDQVVANIDDGLVIFDEAGRIERVNPVAALQLEVDPERAVGMHIDQIVAMPQLADEIQRLLAHPGAAPAAACDLVVGDDTERRTLNCSLLPFYDTARLGLILVLRDVTEQRRFERMRTDFILRASHELRTPITGMRMSIGLLRDKIQFAPDNARDRELFATLQQETERLVALITELFDLSRLYARSEQRQTGPVDPAELLERVRLQFAPRAVEAAVHLDLLQPPPLPTLDVDEEAIERVLDNLVANALRHTPAGGQVQLGASVSGEHVALWVQDTGDGIAPADRARIFEPFMQLGGKVGGAGLGLAMCREIVHQHGGRILLDSSVGEGSRFTVCLPI</sequence>
<evidence type="ECO:0000259" key="15">
    <source>
        <dbReference type="PROSITE" id="PS50885"/>
    </source>
</evidence>
<keyword evidence="6 13" id="KW-0812">Transmembrane</keyword>
<dbReference type="Pfam" id="PF08448">
    <property type="entry name" value="PAS_4"/>
    <property type="match status" value="1"/>
</dbReference>
<dbReference type="Pfam" id="PF02518">
    <property type="entry name" value="HATPase_c"/>
    <property type="match status" value="1"/>
</dbReference>
<evidence type="ECO:0000256" key="7">
    <source>
        <dbReference type="ARBA" id="ARBA00022741"/>
    </source>
</evidence>
<evidence type="ECO:0000313" key="17">
    <source>
        <dbReference type="Proteomes" id="UP000521199"/>
    </source>
</evidence>
<dbReference type="GO" id="GO:0000156">
    <property type="term" value="F:phosphorelay response regulator activity"/>
    <property type="evidence" value="ECO:0007669"/>
    <property type="project" value="TreeGrafter"/>
</dbReference>
<keyword evidence="17" id="KW-1185">Reference proteome</keyword>
<dbReference type="SMART" id="SM00388">
    <property type="entry name" value="HisKA"/>
    <property type="match status" value="1"/>
</dbReference>
<feature type="transmembrane region" description="Helical" evidence="13">
    <location>
        <begin position="185"/>
        <end position="205"/>
    </location>
</feature>
<dbReference type="AlphaFoldDB" id="A0A7W8D4E4"/>
<keyword evidence="7" id="KW-0547">Nucleotide-binding</keyword>
<dbReference type="SMART" id="SM00091">
    <property type="entry name" value="PAS"/>
    <property type="match status" value="1"/>
</dbReference>
<dbReference type="GO" id="GO:0005524">
    <property type="term" value="F:ATP binding"/>
    <property type="evidence" value="ECO:0007669"/>
    <property type="project" value="UniProtKB-KW"/>
</dbReference>
<accession>A0A7W8D4E4</accession>
<dbReference type="SUPFAM" id="SSF158472">
    <property type="entry name" value="HAMP domain-like"/>
    <property type="match status" value="1"/>
</dbReference>
<dbReference type="Gene3D" id="3.30.450.20">
    <property type="entry name" value="PAS domain"/>
    <property type="match status" value="1"/>
</dbReference>
<evidence type="ECO:0000256" key="3">
    <source>
        <dbReference type="ARBA" id="ARBA00012438"/>
    </source>
</evidence>
<dbReference type="CDD" id="cd00075">
    <property type="entry name" value="HATPase"/>
    <property type="match status" value="1"/>
</dbReference>
<dbReference type="CDD" id="cd00130">
    <property type="entry name" value="PAS"/>
    <property type="match status" value="1"/>
</dbReference>
<comment type="catalytic activity">
    <reaction evidence="1">
        <text>ATP + protein L-histidine = ADP + protein N-phospho-L-histidine.</text>
        <dbReference type="EC" id="2.7.13.3"/>
    </reaction>
</comment>
<comment type="caution">
    <text evidence="16">The sequence shown here is derived from an EMBL/GenBank/DDBJ whole genome shotgun (WGS) entry which is preliminary data.</text>
</comment>
<dbReference type="GO" id="GO:0000155">
    <property type="term" value="F:phosphorelay sensor kinase activity"/>
    <property type="evidence" value="ECO:0007669"/>
    <property type="project" value="InterPro"/>
</dbReference>
<dbReference type="GO" id="GO:0005886">
    <property type="term" value="C:plasma membrane"/>
    <property type="evidence" value="ECO:0007669"/>
    <property type="project" value="UniProtKB-ARBA"/>
</dbReference>
<evidence type="ECO:0000256" key="10">
    <source>
        <dbReference type="ARBA" id="ARBA00022989"/>
    </source>
</evidence>
<dbReference type="InterPro" id="IPR013656">
    <property type="entry name" value="PAS_4"/>
</dbReference>
<evidence type="ECO:0000256" key="2">
    <source>
        <dbReference type="ARBA" id="ARBA00004141"/>
    </source>
</evidence>
<evidence type="ECO:0000256" key="5">
    <source>
        <dbReference type="ARBA" id="ARBA00022679"/>
    </source>
</evidence>
<dbReference type="RefSeq" id="WP_183960246.1">
    <property type="nucleotide sequence ID" value="NZ_JACHHP010000002.1"/>
</dbReference>
<dbReference type="InterPro" id="IPR003660">
    <property type="entry name" value="HAMP_dom"/>
</dbReference>
<dbReference type="PANTHER" id="PTHR42878:SF7">
    <property type="entry name" value="SENSOR HISTIDINE KINASE GLRK"/>
    <property type="match status" value="1"/>
</dbReference>
<dbReference type="InterPro" id="IPR036890">
    <property type="entry name" value="HATPase_C_sf"/>
</dbReference>
<evidence type="ECO:0000256" key="8">
    <source>
        <dbReference type="ARBA" id="ARBA00022777"/>
    </source>
</evidence>
<dbReference type="InterPro" id="IPR003594">
    <property type="entry name" value="HATPase_dom"/>
</dbReference>
<dbReference type="CDD" id="cd06225">
    <property type="entry name" value="HAMP"/>
    <property type="match status" value="1"/>
</dbReference>
<keyword evidence="8 16" id="KW-0418">Kinase</keyword>
<keyword evidence="11" id="KW-0902">Two-component regulatory system</keyword>
<proteinExistence type="predicted"/>
<dbReference type="Gene3D" id="6.10.340.10">
    <property type="match status" value="1"/>
</dbReference>
<dbReference type="SUPFAM" id="SSF47384">
    <property type="entry name" value="Homodimeric domain of signal transducing histidine kinase"/>
    <property type="match status" value="1"/>
</dbReference>
<dbReference type="Pfam" id="PF00512">
    <property type="entry name" value="HisKA"/>
    <property type="match status" value="1"/>
</dbReference>
<dbReference type="InterPro" id="IPR036097">
    <property type="entry name" value="HisK_dim/P_sf"/>
</dbReference>
<dbReference type="CDD" id="cd00082">
    <property type="entry name" value="HisKA"/>
    <property type="match status" value="1"/>
</dbReference>
<dbReference type="InterPro" id="IPR005467">
    <property type="entry name" value="His_kinase_dom"/>
</dbReference>
<keyword evidence="12 13" id="KW-0472">Membrane</keyword>
<feature type="domain" description="HAMP" evidence="15">
    <location>
        <begin position="209"/>
        <end position="261"/>
    </location>
</feature>
<dbReference type="PRINTS" id="PR00344">
    <property type="entry name" value="BCTRLSENSOR"/>
</dbReference>
<protein>
    <recommendedName>
        <fullName evidence="3">histidine kinase</fullName>
        <ecNumber evidence="3">2.7.13.3</ecNumber>
    </recommendedName>
</protein>
<dbReference type="InterPro" id="IPR003661">
    <property type="entry name" value="HisK_dim/P_dom"/>
</dbReference>
<dbReference type="InterPro" id="IPR000014">
    <property type="entry name" value="PAS"/>
</dbReference>
<evidence type="ECO:0000313" key="16">
    <source>
        <dbReference type="EMBL" id="MBB5207709.1"/>
    </source>
</evidence>